<dbReference type="SUPFAM" id="SSF56042">
    <property type="entry name" value="PurM C-terminal domain-like"/>
    <property type="match status" value="1"/>
</dbReference>
<dbReference type="CDD" id="cd02195">
    <property type="entry name" value="SelD"/>
    <property type="match status" value="1"/>
</dbReference>
<dbReference type="Pfam" id="PF02769">
    <property type="entry name" value="AIRS_C"/>
    <property type="match status" value="1"/>
</dbReference>
<dbReference type="Pfam" id="PF00586">
    <property type="entry name" value="AIRS"/>
    <property type="match status" value="1"/>
</dbReference>
<dbReference type="PIRSF" id="PIRSF036407">
    <property type="entry name" value="Selenphspht_syn"/>
    <property type="match status" value="1"/>
</dbReference>
<dbReference type="NCBIfam" id="TIGR00476">
    <property type="entry name" value="selD"/>
    <property type="match status" value="1"/>
</dbReference>
<dbReference type="RefSeq" id="WP_084231623.1">
    <property type="nucleotide sequence ID" value="NZ_FWWR01000017.1"/>
</dbReference>
<evidence type="ECO:0000259" key="7">
    <source>
        <dbReference type="Pfam" id="PF02769"/>
    </source>
</evidence>
<evidence type="ECO:0000256" key="2">
    <source>
        <dbReference type="ARBA" id="ARBA00022741"/>
    </source>
</evidence>
<dbReference type="InterPro" id="IPR036921">
    <property type="entry name" value="PurM-like_N_sf"/>
</dbReference>
<dbReference type="InterPro" id="IPR036676">
    <property type="entry name" value="PurM-like_C_sf"/>
</dbReference>
<dbReference type="GO" id="GO:0016260">
    <property type="term" value="P:selenocysteine biosynthetic process"/>
    <property type="evidence" value="ECO:0007669"/>
    <property type="project" value="TreeGrafter"/>
</dbReference>
<sequence length="335" mass="36291">MKLDVCGGCNAKIGAGDLTGILKSLQIHKRDDVVIGFDGNEDAAIVKITDDIGVVTSVDFFPPMVEDPYLFGKIAAANALSDLYAMGAEPISAMNLVCFPEGEDLGILEEILRGGAEVCKEAECTLTGGHSIHDAKIKYGLSVLGSVNLNRFYRNNTPESGDVLILTKPLGVSLLMSGYSIGEVNQEDYEKAVASMVRLNKEPFDVLKNYDVHALTDITGFSLLGHLSEMMEEYSAVLNSKDIKLLSGAKKAAADFLFTAGGQRNRRAYSKNVNFEVNDFAMEEVLFDPQTSGGLLISVSAKDADELLAKLVEKNIDASKIGTVVDKREYKIYVR</sequence>
<dbReference type="STRING" id="573058.SAMN00017477_2131"/>
<keyword evidence="5" id="KW-0711">Selenium</keyword>
<evidence type="ECO:0000256" key="3">
    <source>
        <dbReference type="ARBA" id="ARBA00022777"/>
    </source>
</evidence>
<name>A0A1W1VKE4_PEPAS</name>
<evidence type="ECO:0000256" key="1">
    <source>
        <dbReference type="ARBA" id="ARBA00022679"/>
    </source>
</evidence>
<dbReference type="InterPro" id="IPR010918">
    <property type="entry name" value="PurM-like_C_dom"/>
</dbReference>
<accession>A0A1W1VKE4</accession>
<evidence type="ECO:0000256" key="4">
    <source>
        <dbReference type="ARBA" id="ARBA00022840"/>
    </source>
</evidence>
<keyword evidence="2" id="KW-0547">Nucleotide-binding</keyword>
<dbReference type="InterPro" id="IPR004536">
    <property type="entry name" value="SPS/SelD"/>
</dbReference>
<feature type="domain" description="PurM-like N-terminal" evidence="6">
    <location>
        <begin position="41"/>
        <end position="147"/>
    </location>
</feature>
<dbReference type="Proteomes" id="UP000192368">
    <property type="component" value="Unassembled WGS sequence"/>
</dbReference>
<evidence type="ECO:0000313" key="9">
    <source>
        <dbReference type="Proteomes" id="UP000192368"/>
    </source>
</evidence>
<evidence type="ECO:0000313" key="8">
    <source>
        <dbReference type="EMBL" id="SMB93763.1"/>
    </source>
</evidence>
<evidence type="ECO:0000256" key="5">
    <source>
        <dbReference type="ARBA" id="ARBA00023266"/>
    </source>
</evidence>
<dbReference type="GO" id="GO:0005737">
    <property type="term" value="C:cytoplasm"/>
    <property type="evidence" value="ECO:0007669"/>
    <property type="project" value="TreeGrafter"/>
</dbReference>
<keyword evidence="9" id="KW-1185">Reference proteome</keyword>
<dbReference type="InterPro" id="IPR016188">
    <property type="entry name" value="PurM-like_N"/>
</dbReference>
<dbReference type="OrthoDB" id="9772934at2"/>
<feature type="domain" description="PurM-like C-terminal" evidence="7">
    <location>
        <begin position="160"/>
        <end position="334"/>
    </location>
</feature>
<keyword evidence="3" id="KW-0418">Kinase</keyword>
<dbReference type="EMBL" id="FWWR01000017">
    <property type="protein sequence ID" value="SMB93763.1"/>
    <property type="molecule type" value="Genomic_DNA"/>
</dbReference>
<dbReference type="Gene3D" id="3.90.650.10">
    <property type="entry name" value="PurM-like C-terminal domain"/>
    <property type="match status" value="1"/>
</dbReference>
<evidence type="ECO:0000259" key="6">
    <source>
        <dbReference type="Pfam" id="PF00586"/>
    </source>
</evidence>
<dbReference type="SUPFAM" id="SSF55326">
    <property type="entry name" value="PurM N-terminal domain-like"/>
    <property type="match status" value="1"/>
</dbReference>
<dbReference type="AlphaFoldDB" id="A0A1W1VKE4"/>
<dbReference type="GO" id="GO:0004756">
    <property type="term" value="F:selenide, water dikinase activity"/>
    <property type="evidence" value="ECO:0007669"/>
    <property type="project" value="TreeGrafter"/>
</dbReference>
<proteinExistence type="predicted"/>
<keyword evidence="4" id="KW-0067">ATP-binding</keyword>
<reference evidence="9" key="1">
    <citation type="submission" date="2017-04" db="EMBL/GenBank/DDBJ databases">
        <authorList>
            <person name="Varghese N."/>
            <person name="Submissions S."/>
        </authorList>
    </citation>
    <scope>NUCLEOTIDE SEQUENCE [LARGE SCALE GENOMIC DNA]</scope>
    <source>
        <strain evidence="9">DSM 20463</strain>
    </source>
</reference>
<protein>
    <submittedName>
        <fullName evidence="8">Selenophosphate synthase</fullName>
    </submittedName>
</protein>
<organism evidence="8 9">
    <name type="scientific">Peptoniphilus asaccharolyticus DSM 20463</name>
    <dbReference type="NCBI Taxonomy" id="573058"/>
    <lineage>
        <taxon>Bacteria</taxon>
        <taxon>Bacillati</taxon>
        <taxon>Bacillota</taxon>
        <taxon>Tissierellia</taxon>
        <taxon>Tissierellales</taxon>
        <taxon>Peptoniphilaceae</taxon>
        <taxon>Peptoniphilus</taxon>
    </lineage>
</organism>
<dbReference type="GO" id="GO:0005524">
    <property type="term" value="F:ATP binding"/>
    <property type="evidence" value="ECO:0007669"/>
    <property type="project" value="UniProtKB-KW"/>
</dbReference>
<dbReference type="PANTHER" id="PTHR10256">
    <property type="entry name" value="SELENIDE, WATER DIKINASE"/>
    <property type="match status" value="1"/>
</dbReference>
<keyword evidence="1" id="KW-0808">Transferase</keyword>
<dbReference type="Gene3D" id="3.30.1330.10">
    <property type="entry name" value="PurM-like, N-terminal domain"/>
    <property type="match status" value="1"/>
</dbReference>
<gene>
    <name evidence="8" type="ORF">SAMN00017477_2131</name>
</gene>
<dbReference type="PANTHER" id="PTHR10256:SF0">
    <property type="entry name" value="INACTIVE SELENIDE, WATER DIKINASE-LIKE PROTEIN-RELATED"/>
    <property type="match status" value="1"/>
</dbReference>